<organism evidence="1 2">
    <name type="scientific">Adonisia turfae CCMR0082</name>
    <dbReference type="NCBI Taxonomy" id="2304604"/>
    <lineage>
        <taxon>Bacteria</taxon>
        <taxon>Bacillati</taxon>
        <taxon>Cyanobacteriota</taxon>
        <taxon>Adonisia</taxon>
        <taxon>Adonisia turfae</taxon>
    </lineage>
</organism>
<gene>
    <name evidence="1" type="ORF">D0962_33275</name>
</gene>
<reference evidence="1 2" key="1">
    <citation type="journal article" date="2020" name="Microb. Ecol.">
        <title>Ecogenomics of the Marine Benthic Filamentous Cyanobacterium Adonisia.</title>
        <authorList>
            <person name="Walter J.M."/>
            <person name="Coutinho F.H."/>
            <person name="Leomil L."/>
            <person name="Hargreaves P.I."/>
            <person name="Campeao M.E."/>
            <person name="Vieira V.V."/>
            <person name="Silva B.S."/>
            <person name="Fistarol G.O."/>
            <person name="Salomon P.S."/>
            <person name="Sawabe T."/>
            <person name="Mino S."/>
            <person name="Hosokawa M."/>
            <person name="Miyashita H."/>
            <person name="Maruyama F."/>
            <person name="van Verk M.C."/>
            <person name="Dutilh B.E."/>
            <person name="Thompson C.C."/>
            <person name="Thompson F.L."/>
        </authorList>
    </citation>
    <scope>NUCLEOTIDE SEQUENCE [LARGE SCALE GENOMIC DNA]</scope>
    <source>
        <strain evidence="1 2">CCMR0082</strain>
    </source>
</reference>
<sequence>MKMQAIKQQVYKLTNTSSTKELRKERHDLTHGRDLRYKAQWLEILEQLKLLLQDSSDISLDELNKSEAMLKRSLLRVGRLSGLSDKDIEMDWKRIQLEAQLNNDIHIEEL</sequence>
<dbReference type="EMBL" id="QZCE01000002">
    <property type="protein sequence ID" value="NEZ67577.1"/>
    <property type="molecule type" value="Genomic_DNA"/>
</dbReference>
<proteinExistence type="predicted"/>
<evidence type="ECO:0000313" key="1">
    <source>
        <dbReference type="EMBL" id="NEZ67577.1"/>
    </source>
</evidence>
<dbReference type="Proteomes" id="UP000473574">
    <property type="component" value="Unassembled WGS sequence"/>
</dbReference>
<accession>A0A6M0SGD4</accession>
<comment type="caution">
    <text evidence="1">The sequence shown here is derived from an EMBL/GenBank/DDBJ whole genome shotgun (WGS) entry which is preliminary data.</text>
</comment>
<protein>
    <submittedName>
        <fullName evidence="1">Uncharacterized protein</fullName>
    </submittedName>
</protein>
<dbReference type="AlphaFoldDB" id="A0A6M0SGD4"/>
<evidence type="ECO:0000313" key="2">
    <source>
        <dbReference type="Proteomes" id="UP000473574"/>
    </source>
</evidence>
<dbReference type="RefSeq" id="WP_163670743.1">
    <property type="nucleotide sequence ID" value="NZ_QZCE01000002.1"/>
</dbReference>
<name>A0A6M0SGD4_9CYAN</name>